<accession>A0A816KWG6</accession>
<dbReference type="Proteomes" id="UP000676336">
    <property type="component" value="Unassembled WGS sequence"/>
</dbReference>
<evidence type="ECO:0000313" key="1">
    <source>
        <dbReference type="EMBL" id="CAF1932481.1"/>
    </source>
</evidence>
<evidence type="ECO:0000313" key="3">
    <source>
        <dbReference type="Proteomes" id="UP000663824"/>
    </source>
</evidence>
<reference evidence="1" key="1">
    <citation type="submission" date="2021-02" db="EMBL/GenBank/DDBJ databases">
        <authorList>
            <person name="Nowell W R."/>
        </authorList>
    </citation>
    <scope>NUCLEOTIDE SEQUENCE</scope>
</reference>
<evidence type="ECO:0000313" key="2">
    <source>
        <dbReference type="EMBL" id="CAF5229046.1"/>
    </source>
</evidence>
<sequence>NINSQDVQGYNTNATRNNNVISPLRSSNNLLKSLASFHLSNSPAFSEVHDLNDCRQLGDSNFIHQETSTNAPENLEHYHYSFIDYTLDQLNSVINSDPLITRERSEFTNIIV</sequence>
<comment type="caution">
    <text evidence="1">The sequence shown here is derived from an EMBL/GenBank/DDBJ whole genome shotgun (WGS) entry which is preliminary data.</text>
</comment>
<feature type="non-terminal residue" evidence="1">
    <location>
        <position position="1"/>
    </location>
</feature>
<dbReference type="EMBL" id="CAJOBI010368409">
    <property type="protein sequence ID" value="CAF5229046.1"/>
    <property type="molecule type" value="Genomic_DNA"/>
</dbReference>
<protein>
    <submittedName>
        <fullName evidence="1">Uncharacterized protein</fullName>
    </submittedName>
</protein>
<gene>
    <name evidence="1" type="ORF">MBJ925_LOCUS4502</name>
    <name evidence="2" type="ORF">SMN809_LOCUS86037</name>
</gene>
<dbReference type="Proteomes" id="UP000663824">
    <property type="component" value="Unassembled WGS sequence"/>
</dbReference>
<name>A0A816KWG6_9BILA</name>
<organism evidence="1 3">
    <name type="scientific">Rotaria magnacalcarata</name>
    <dbReference type="NCBI Taxonomy" id="392030"/>
    <lineage>
        <taxon>Eukaryota</taxon>
        <taxon>Metazoa</taxon>
        <taxon>Spiralia</taxon>
        <taxon>Gnathifera</taxon>
        <taxon>Rotifera</taxon>
        <taxon>Eurotatoria</taxon>
        <taxon>Bdelloidea</taxon>
        <taxon>Philodinida</taxon>
        <taxon>Philodinidae</taxon>
        <taxon>Rotaria</taxon>
    </lineage>
</organism>
<proteinExistence type="predicted"/>
<dbReference type="EMBL" id="CAJNRE010000824">
    <property type="protein sequence ID" value="CAF1932481.1"/>
    <property type="molecule type" value="Genomic_DNA"/>
</dbReference>
<dbReference type="AlphaFoldDB" id="A0A816KWG6"/>